<gene>
    <name evidence="1" type="ORF">AYY17_19230</name>
</gene>
<organism evidence="1 2">
    <name type="scientific">Morganella psychrotolerans</name>
    <dbReference type="NCBI Taxonomy" id="368603"/>
    <lineage>
        <taxon>Bacteria</taxon>
        <taxon>Pseudomonadati</taxon>
        <taxon>Pseudomonadota</taxon>
        <taxon>Gammaproteobacteria</taxon>
        <taxon>Enterobacterales</taxon>
        <taxon>Morganellaceae</taxon>
        <taxon>Morganella</taxon>
    </lineage>
</organism>
<accession>A0A1B8HJR5</accession>
<dbReference type="AlphaFoldDB" id="A0A1B8HJR5"/>
<evidence type="ECO:0000313" key="1">
    <source>
        <dbReference type="EMBL" id="OBU09374.1"/>
    </source>
</evidence>
<sequence length="310" mass="36009">MIFDHIILCESPLQIKNSISYIERSDSLLKILFLIRLNDNDKNNKIMSDILINNNKKYSMRFIKINNKLSLLWLKILSLYLTLRHKNIIIGDFRSKWMFHRGLFSIYKNKNIIFIDDGLATINVKRKLEKINTNNNIILFTTFNISSNRINIINHKPLPNSRLKKSNTILFIGSPLVDKNIMSYNNYIAVLENVLYNNTYNKTSSEIIYCKHRAEVALTDLDLIKLGFTSVYTPKIDLESSLEDGEISCSSVIGLYSTALVTISNVFPELDVIALYPGKDFFDRKYLGIINDVYKYFYFNSTIKINRVNL</sequence>
<dbReference type="Proteomes" id="UP000092247">
    <property type="component" value="Unassembled WGS sequence"/>
</dbReference>
<name>A0A1B8HJR5_9GAMM</name>
<dbReference type="EMBL" id="LZEX01000011">
    <property type="protein sequence ID" value="OBU09374.1"/>
    <property type="molecule type" value="Genomic_DNA"/>
</dbReference>
<comment type="caution">
    <text evidence="1">The sequence shown here is derived from an EMBL/GenBank/DDBJ whole genome shotgun (WGS) entry which is preliminary data.</text>
</comment>
<evidence type="ECO:0000313" key="2">
    <source>
        <dbReference type="Proteomes" id="UP000092247"/>
    </source>
</evidence>
<evidence type="ECO:0008006" key="3">
    <source>
        <dbReference type="Google" id="ProtNLM"/>
    </source>
</evidence>
<reference evidence="1 2" key="1">
    <citation type="submission" date="2016-06" db="EMBL/GenBank/DDBJ databases">
        <authorList>
            <person name="Kjaerup R.B."/>
            <person name="Dalgaard T.S."/>
            <person name="Juul-Madsen H.R."/>
        </authorList>
    </citation>
    <scope>NUCLEOTIDE SEQUENCE [LARGE SCALE GENOMIC DNA]</scope>
    <source>
        <strain evidence="1 2">GCSL-Mp3</strain>
    </source>
</reference>
<proteinExistence type="predicted"/>
<protein>
    <recommendedName>
        <fullName evidence="3">Glycosyltransferase</fullName>
    </recommendedName>
</protein>